<sequence>MSGFGTTLRIQQEYPGSVAPWGRGDDNSGTFRTTAHNGNVFVIGQGQFELLQRAIFGQGRPAFAVLDGAGIDDLPALLQQHAPEAMCLFSGELDPMLAAAAPYLVPLRNGSPGTQLVLRDGWNSHWGIILVTDADTTMLSLRSHLRRILRVAAPGGESMLFRFYDPRAFRTVVPTFDKQQHKVFFGPIHGCYVESRDTNQALYFARDNQQASAPLPLSAAA</sequence>
<accession>A0ABS7TE99</accession>
<reference evidence="2" key="1">
    <citation type="submission" date="2021-09" db="EMBL/GenBank/DDBJ databases">
        <authorList>
            <person name="Wu T."/>
            <person name="Guo S.Z."/>
        </authorList>
    </citation>
    <scope>NUCLEOTIDE SEQUENCE</scope>
    <source>
        <strain evidence="2">RSS-23</strain>
    </source>
</reference>
<dbReference type="RefSeq" id="WP_223628231.1">
    <property type="nucleotide sequence ID" value="NZ_JAIQDJ010000002.1"/>
</dbReference>
<dbReference type="EMBL" id="JAIQDJ010000002">
    <property type="protein sequence ID" value="MBZ4186075.1"/>
    <property type="molecule type" value="Genomic_DNA"/>
</dbReference>
<organism evidence="2 3">
    <name type="scientific">Thermomonas beijingensis</name>
    <dbReference type="NCBI Taxonomy" id="2872701"/>
    <lineage>
        <taxon>Bacteria</taxon>
        <taxon>Pseudomonadati</taxon>
        <taxon>Pseudomonadota</taxon>
        <taxon>Gammaproteobacteria</taxon>
        <taxon>Lysobacterales</taxon>
        <taxon>Lysobacteraceae</taxon>
        <taxon>Thermomonas</taxon>
    </lineage>
</organism>
<evidence type="ECO:0000259" key="1">
    <source>
        <dbReference type="Pfam" id="PF13503"/>
    </source>
</evidence>
<dbReference type="InterPro" id="IPR025391">
    <property type="entry name" value="DUF4123"/>
</dbReference>
<comment type="caution">
    <text evidence="2">The sequence shown here is derived from an EMBL/GenBank/DDBJ whole genome shotgun (WGS) entry which is preliminary data.</text>
</comment>
<protein>
    <submittedName>
        <fullName evidence="2">DUF4123 domain-containing protein</fullName>
    </submittedName>
</protein>
<keyword evidence="3" id="KW-1185">Reference proteome</keyword>
<dbReference type="Pfam" id="PF13503">
    <property type="entry name" value="DUF4123"/>
    <property type="match status" value="1"/>
</dbReference>
<evidence type="ECO:0000313" key="2">
    <source>
        <dbReference type="EMBL" id="MBZ4186075.1"/>
    </source>
</evidence>
<proteinExistence type="predicted"/>
<dbReference type="Proteomes" id="UP001430290">
    <property type="component" value="Unassembled WGS sequence"/>
</dbReference>
<feature type="domain" description="DUF4123" evidence="1">
    <location>
        <begin position="63"/>
        <end position="180"/>
    </location>
</feature>
<name>A0ABS7TE99_9GAMM</name>
<evidence type="ECO:0000313" key="3">
    <source>
        <dbReference type="Proteomes" id="UP001430290"/>
    </source>
</evidence>
<gene>
    <name evidence="2" type="ORF">K7B09_06990</name>
</gene>